<comment type="caution">
    <text evidence="2">The sequence shown here is derived from an EMBL/GenBank/DDBJ whole genome shotgun (WGS) entry which is preliminary data.</text>
</comment>
<feature type="chain" id="PRO_5032765586" evidence="1">
    <location>
        <begin position="18"/>
        <end position="101"/>
    </location>
</feature>
<accession>A0A838AXU8</accession>
<dbReference type="Proteomes" id="UP000558284">
    <property type="component" value="Unassembled WGS sequence"/>
</dbReference>
<dbReference type="EMBL" id="JACDTY010000001">
    <property type="protein sequence ID" value="MBA1138651.1"/>
    <property type="molecule type" value="Genomic_DNA"/>
</dbReference>
<evidence type="ECO:0000313" key="2">
    <source>
        <dbReference type="EMBL" id="MBA1138651.1"/>
    </source>
</evidence>
<protein>
    <submittedName>
        <fullName evidence="2">Uncharacterized protein</fullName>
    </submittedName>
</protein>
<keyword evidence="3" id="KW-1185">Reference proteome</keyword>
<dbReference type="RefSeq" id="WP_181055409.1">
    <property type="nucleotide sequence ID" value="NZ_JACDTY010000001.1"/>
</dbReference>
<evidence type="ECO:0000313" key="3">
    <source>
        <dbReference type="Proteomes" id="UP000558284"/>
    </source>
</evidence>
<organism evidence="2 3">
    <name type="scientific">Mesorhizobium neociceri</name>
    <dbReference type="NCBI Taxonomy" id="1307853"/>
    <lineage>
        <taxon>Bacteria</taxon>
        <taxon>Pseudomonadati</taxon>
        <taxon>Pseudomonadota</taxon>
        <taxon>Alphaproteobacteria</taxon>
        <taxon>Hyphomicrobiales</taxon>
        <taxon>Phyllobacteriaceae</taxon>
        <taxon>Mesorhizobium</taxon>
    </lineage>
</organism>
<sequence length="101" mass="10846">MKAIATLAVMSILTTHAAAIERHDTSQMSCKVIGSALELEQGSILRHPSSRVENLMLSDLYVGDRQSCGPDQTAVPARVPAEGGPCSVYRCATVTKTFKRL</sequence>
<name>A0A838AXU8_9HYPH</name>
<proteinExistence type="predicted"/>
<evidence type="ECO:0000256" key="1">
    <source>
        <dbReference type="SAM" id="SignalP"/>
    </source>
</evidence>
<dbReference type="AlphaFoldDB" id="A0A838AXU8"/>
<gene>
    <name evidence="2" type="ORF">H0241_00070</name>
</gene>
<feature type="signal peptide" evidence="1">
    <location>
        <begin position="1"/>
        <end position="17"/>
    </location>
</feature>
<keyword evidence="1" id="KW-0732">Signal</keyword>
<reference evidence="2 3" key="1">
    <citation type="submission" date="2020-07" db="EMBL/GenBank/DDBJ databases">
        <title>Definition of the novel symbiovar canariense within Mesorhizobium novociceri, a new species of genus Mesorhizobium nodulating Cicer canariense in the Caldera de Taburiente National Park (La Palma, Canary Islands).</title>
        <authorList>
            <person name="Leon-Barrios M."/>
            <person name="Perez-Yepez J."/>
            <person name="Flores-Felix J.D."/>
            <person name="Ramirez-Baena M.H."/>
            <person name="Pulido-Suarez L."/>
            <person name="Igual J.M."/>
            <person name="Velazquez E."/>
            <person name="Peix A."/>
        </authorList>
    </citation>
    <scope>NUCLEOTIDE SEQUENCE [LARGE SCALE GENOMIC DNA]</scope>
    <source>
        <strain evidence="2 3">CCANP35</strain>
    </source>
</reference>